<dbReference type="SUPFAM" id="SSF48452">
    <property type="entry name" value="TPR-like"/>
    <property type="match status" value="1"/>
</dbReference>
<dbReference type="InterPro" id="IPR011990">
    <property type="entry name" value="TPR-like_helical_dom_sf"/>
</dbReference>
<dbReference type="Proteomes" id="UP001165074">
    <property type="component" value="Unassembled WGS sequence"/>
</dbReference>
<accession>A0A9W6S520</accession>
<feature type="region of interest" description="Disordered" evidence="1">
    <location>
        <begin position="1"/>
        <end position="24"/>
    </location>
</feature>
<gene>
    <name evidence="2" type="ORF">Airi02_051380</name>
</gene>
<dbReference type="Gene3D" id="1.25.40.10">
    <property type="entry name" value="Tetratricopeptide repeat domain"/>
    <property type="match status" value="1"/>
</dbReference>
<protein>
    <recommendedName>
        <fullName evidence="4">Tetratricopeptide repeat protein</fullName>
    </recommendedName>
</protein>
<keyword evidence="3" id="KW-1185">Reference proteome</keyword>
<dbReference type="RefSeq" id="WP_285576082.1">
    <property type="nucleotide sequence ID" value="NZ_BSTK01000007.1"/>
</dbReference>
<sequence>MTTPPEEAATDPSTRLDEARRHAEGGRLDEAATLYRQVMEAGATAERAQAALGLAVVLESGGDLDGAREADRAAIATKDPEYGARAAYHLALSWERSGDRDRAREAWRTVVDFANPAYLPPACLALAQLADEEGDAAQACEWWERVIATGDPRYGPAAAHDLALRLLDWGEPARAQRALDAALDVVDRRRDRQTHARLAVSLGIAHLEQAIAAFGSVTPTEDSDPEVVPLAIELLARTLPLRGRDETAQEVWRRGLDDPALGEHVRARLRRTFGTDGGEHLWWEDDIEAALRAGALPLLTGEAFGALDHMYAVAAMRYAEGPEGLPAELYDLLGQLVRVPEDYAWGEALKESFAERLRQVMGGSDAPVPPPRWPADE</sequence>
<feature type="compositionally biased region" description="Basic and acidic residues" evidence="1">
    <location>
        <begin position="14"/>
        <end position="24"/>
    </location>
</feature>
<dbReference type="EMBL" id="BSTK01000007">
    <property type="protein sequence ID" value="GLY87209.1"/>
    <property type="molecule type" value="Genomic_DNA"/>
</dbReference>
<evidence type="ECO:0000313" key="3">
    <source>
        <dbReference type="Proteomes" id="UP001165074"/>
    </source>
</evidence>
<organism evidence="2 3">
    <name type="scientific">Actinoallomurus iriomotensis</name>
    <dbReference type="NCBI Taxonomy" id="478107"/>
    <lineage>
        <taxon>Bacteria</taxon>
        <taxon>Bacillati</taxon>
        <taxon>Actinomycetota</taxon>
        <taxon>Actinomycetes</taxon>
        <taxon>Streptosporangiales</taxon>
        <taxon>Thermomonosporaceae</taxon>
        <taxon>Actinoallomurus</taxon>
    </lineage>
</organism>
<evidence type="ECO:0000256" key="1">
    <source>
        <dbReference type="SAM" id="MobiDB-lite"/>
    </source>
</evidence>
<evidence type="ECO:0008006" key="4">
    <source>
        <dbReference type="Google" id="ProtNLM"/>
    </source>
</evidence>
<comment type="caution">
    <text evidence="2">The sequence shown here is derived from an EMBL/GenBank/DDBJ whole genome shotgun (WGS) entry which is preliminary data.</text>
</comment>
<reference evidence="2" key="1">
    <citation type="submission" date="2023-03" db="EMBL/GenBank/DDBJ databases">
        <title>Actinoallomurus iriomotensis NBRC 103684.</title>
        <authorList>
            <person name="Ichikawa N."/>
            <person name="Sato H."/>
            <person name="Tonouchi N."/>
        </authorList>
    </citation>
    <scope>NUCLEOTIDE SEQUENCE</scope>
    <source>
        <strain evidence="2">NBRC 103684</strain>
    </source>
</reference>
<name>A0A9W6S520_9ACTN</name>
<dbReference type="AlphaFoldDB" id="A0A9W6S520"/>
<proteinExistence type="predicted"/>
<evidence type="ECO:0000313" key="2">
    <source>
        <dbReference type="EMBL" id="GLY87209.1"/>
    </source>
</evidence>